<reference evidence="2" key="1">
    <citation type="journal article" date="2020" name="Nat. Commun.">
        <title>Large-scale genome sequencing of mycorrhizal fungi provides insights into the early evolution of symbiotic traits.</title>
        <authorList>
            <person name="Miyauchi S."/>
            <person name="Kiss E."/>
            <person name="Kuo A."/>
            <person name="Drula E."/>
            <person name="Kohler A."/>
            <person name="Sanchez-Garcia M."/>
            <person name="Morin E."/>
            <person name="Andreopoulos B."/>
            <person name="Barry K.W."/>
            <person name="Bonito G."/>
            <person name="Buee M."/>
            <person name="Carver A."/>
            <person name="Chen C."/>
            <person name="Cichocki N."/>
            <person name="Clum A."/>
            <person name="Culley D."/>
            <person name="Crous P.W."/>
            <person name="Fauchery L."/>
            <person name="Girlanda M."/>
            <person name="Hayes R.D."/>
            <person name="Keri Z."/>
            <person name="LaButti K."/>
            <person name="Lipzen A."/>
            <person name="Lombard V."/>
            <person name="Magnuson J."/>
            <person name="Maillard F."/>
            <person name="Murat C."/>
            <person name="Nolan M."/>
            <person name="Ohm R.A."/>
            <person name="Pangilinan J."/>
            <person name="Pereira M.F."/>
            <person name="Perotto S."/>
            <person name="Peter M."/>
            <person name="Pfister S."/>
            <person name="Riley R."/>
            <person name="Sitrit Y."/>
            <person name="Stielow J.B."/>
            <person name="Szollosi G."/>
            <person name="Zifcakova L."/>
            <person name="Stursova M."/>
            <person name="Spatafora J.W."/>
            <person name="Tedersoo L."/>
            <person name="Vaario L.M."/>
            <person name="Yamada A."/>
            <person name="Yan M."/>
            <person name="Wang P."/>
            <person name="Xu J."/>
            <person name="Bruns T."/>
            <person name="Baldrian P."/>
            <person name="Vilgalys R."/>
            <person name="Dunand C."/>
            <person name="Henrissat B."/>
            <person name="Grigoriev I.V."/>
            <person name="Hibbett D."/>
            <person name="Nagy L.G."/>
            <person name="Martin F.M."/>
        </authorList>
    </citation>
    <scope>NUCLEOTIDE SEQUENCE</scope>
    <source>
        <strain evidence="2">UP504</strain>
    </source>
</reference>
<feature type="transmembrane region" description="Helical" evidence="1">
    <location>
        <begin position="32"/>
        <end position="50"/>
    </location>
</feature>
<name>A0A9P6AR08_9AGAM</name>
<keyword evidence="1" id="KW-1133">Transmembrane helix</keyword>
<evidence type="ECO:0000313" key="3">
    <source>
        <dbReference type="Proteomes" id="UP000886523"/>
    </source>
</evidence>
<accession>A0A9P6AR08</accession>
<evidence type="ECO:0000313" key="2">
    <source>
        <dbReference type="EMBL" id="KAF9510074.1"/>
    </source>
</evidence>
<proteinExistence type="predicted"/>
<organism evidence="2 3">
    <name type="scientific">Hydnum rufescens UP504</name>
    <dbReference type="NCBI Taxonomy" id="1448309"/>
    <lineage>
        <taxon>Eukaryota</taxon>
        <taxon>Fungi</taxon>
        <taxon>Dikarya</taxon>
        <taxon>Basidiomycota</taxon>
        <taxon>Agaricomycotina</taxon>
        <taxon>Agaricomycetes</taxon>
        <taxon>Cantharellales</taxon>
        <taxon>Hydnaceae</taxon>
        <taxon>Hydnum</taxon>
    </lineage>
</organism>
<protein>
    <submittedName>
        <fullName evidence="2">Uncharacterized protein</fullName>
    </submittedName>
</protein>
<keyword evidence="1" id="KW-0472">Membrane</keyword>
<evidence type="ECO:0000256" key="1">
    <source>
        <dbReference type="SAM" id="Phobius"/>
    </source>
</evidence>
<keyword evidence="3" id="KW-1185">Reference proteome</keyword>
<dbReference type="Proteomes" id="UP000886523">
    <property type="component" value="Unassembled WGS sequence"/>
</dbReference>
<dbReference type="AlphaFoldDB" id="A0A9P6AR08"/>
<sequence length="53" mass="5944">MNCTPMTRIAPLYTGTADASCPLDRQDMQWRIVLSSIPTYSPIVVIGMIWSEI</sequence>
<gene>
    <name evidence="2" type="ORF">BS47DRAFT_1348490</name>
</gene>
<comment type="caution">
    <text evidence="2">The sequence shown here is derived from an EMBL/GenBank/DDBJ whole genome shotgun (WGS) entry which is preliminary data.</text>
</comment>
<dbReference type="EMBL" id="MU129024">
    <property type="protein sequence ID" value="KAF9510074.1"/>
    <property type="molecule type" value="Genomic_DNA"/>
</dbReference>
<keyword evidence="1" id="KW-0812">Transmembrane</keyword>